<dbReference type="InterPro" id="IPR032716">
    <property type="entry name" value="ACC_epsilon"/>
</dbReference>
<accession>C7QAE8</accession>
<dbReference type="HOGENOM" id="CLU_2750345_0_0_11"/>
<evidence type="ECO:0000313" key="2">
    <source>
        <dbReference type="Proteomes" id="UP000000851"/>
    </source>
</evidence>
<dbReference type="GO" id="GO:0004658">
    <property type="term" value="F:propionyl-CoA carboxylase activity"/>
    <property type="evidence" value="ECO:0007669"/>
    <property type="project" value="InterPro"/>
</dbReference>
<reference evidence="1 2" key="1">
    <citation type="journal article" date="2009" name="Stand. Genomic Sci.">
        <title>Complete genome sequence of Catenulispora acidiphila type strain (ID 139908).</title>
        <authorList>
            <person name="Copeland A."/>
            <person name="Lapidus A."/>
            <person name="Glavina Del Rio T."/>
            <person name="Nolan M."/>
            <person name="Lucas S."/>
            <person name="Chen F."/>
            <person name="Tice H."/>
            <person name="Cheng J.F."/>
            <person name="Bruce D."/>
            <person name="Goodwin L."/>
            <person name="Pitluck S."/>
            <person name="Mikhailova N."/>
            <person name="Pati A."/>
            <person name="Ivanova N."/>
            <person name="Mavromatis K."/>
            <person name="Chen A."/>
            <person name="Palaniappan K."/>
            <person name="Chain P."/>
            <person name="Land M."/>
            <person name="Hauser L."/>
            <person name="Chang Y.J."/>
            <person name="Jeffries C.D."/>
            <person name="Chertkov O."/>
            <person name="Brettin T."/>
            <person name="Detter J.C."/>
            <person name="Han C."/>
            <person name="Ali Z."/>
            <person name="Tindall B.J."/>
            <person name="Goker M."/>
            <person name="Bristow J."/>
            <person name="Eisen J.A."/>
            <person name="Markowitz V."/>
            <person name="Hugenholtz P."/>
            <person name="Kyrpides N.C."/>
            <person name="Klenk H.P."/>
        </authorList>
    </citation>
    <scope>NUCLEOTIDE SEQUENCE [LARGE SCALE GENOMIC DNA]</scope>
    <source>
        <strain evidence="2">DSM 44928 / JCM 14897 / NBRC 102108 / NRRL B-24433 / ID139908</strain>
    </source>
</reference>
<evidence type="ECO:0008006" key="3">
    <source>
        <dbReference type="Google" id="ProtNLM"/>
    </source>
</evidence>
<gene>
    <name evidence="1" type="ordered locus">Caci_3542</name>
</gene>
<evidence type="ECO:0000313" key="1">
    <source>
        <dbReference type="EMBL" id="ACU72447.1"/>
    </source>
</evidence>
<dbReference type="GO" id="GO:0003989">
    <property type="term" value="F:acetyl-CoA carboxylase activity"/>
    <property type="evidence" value="ECO:0007669"/>
    <property type="project" value="InterPro"/>
</dbReference>
<sequence>MDRQDAESAVRVLSGYPTEEEVAALIAVLAVVGQAARAAPGPEAAGARPGRIPAAAFAAGYQSPTSWQAS</sequence>
<dbReference type="STRING" id="479433.Caci_3542"/>
<dbReference type="InParanoid" id="C7QAE8"/>
<protein>
    <recommendedName>
        <fullName evidence="3">Acyl-CoA carboxylase subunit epsilon</fullName>
    </recommendedName>
</protein>
<dbReference type="EMBL" id="CP001700">
    <property type="protein sequence ID" value="ACU72447.1"/>
    <property type="molecule type" value="Genomic_DNA"/>
</dbReference>
<name>C7QAE8_CATAD</name>
<keyword evidence="2" id="KW-1185">Reference proteome</keyword>
<dbReference type="KEGG" id="cai:Caci_3542"/>
<organism evidence="1 2">
    <name type="scientific">Catenulispora acidiphila (strain DSM 44928 / JCM 14897 / NBRC 102108 / NRRL B-24433 / ID139908)</name>
    <dbReference type="NCBI Taxonomy" id="479433"/>
    <lineage>
        <taxon>Bacteria</taxon>
        <taxon>Bacillati</taxon>
        <taxon>Actinomycetota</taxon>
        <taxon>Actinomycetes</taxon>
        <taxon>Catenulisporales</taxon>
        <taxon>Catenulisporaceae</taxon>
        <taxon>Catenulispora</taxon>
    </lineage>
</organism>
<proteinExistence type="predicted"/>
<dbReference type="Proteomes" id="UP000000851">
    <property type="component" value="Chromosome"/>
</dbReference>
<dbReference type="AlphaFoldDB" id="C7QAE8"/>
<dbReference type="Pfam" id="PF13822">
    <property type="entry name" value="ACC_epsilon"/>
    <property type="match status" value="1"/>
</dbReference>
<dbReference type="RefSeq" id="WP_015792176.1">
    <property type="nucleotide sequence ID" value="NC_013131.1"/>
</dbReference>